<dbReference type="PANTHER" id="PTHR34611">
    <property type="match status" value="1"/>
</dbReference>
<dbReference type="HOGENOM" id="CLU_059548_1_0_6"/>
<dbReference type="Proteomes" id="UP000032721">
    <property type="component" value="Chromosome"/>
</dbReference>
<evidence type="ECO:0000313" key="5">
    <source>
        <dbReference type="Proteomes" id="UP000032721"/>
    </source>
</evidence>
<dbReference type="AlphaFoldDB" id="A0A068QNV2"/>
<evidence type="ECO:0000313" key="4">
    <source>
        <dbReference type="EMBL" id="CDG16246.1"/>
    </source>
</evidence>
<proteinExistence type="inferred from homology"/>
<comment type="similarity">
    <text evidence="1">Belongs to the Rpn/YhgA-like nuclease family.</text>
</comment>
<feature type="region of interest" description="Disordered" evidence="2">
    <location>
        <begin position="256"/>
        <end position="287"/>
    </location>
</feature>
<dbReference type="NCBIfam" id="TIGR01784">
    <property type="entry name" value="T_den_put_tspse"/>
    <property type="match status" value="1"/>
</dbReference>
<reference evidence="4 5" key="1">
    <citation type="submission" date="2013-07" db="EMBL/GenBank/DDBJ databases">
        <authorList>
            <person name="Genoscope - CEA"/>
        </authorList>
    </citation>
    <scope>NUCLEOTIDE SEQUENCE [LARGE SCALE GENOMIC DNA]</scope>
    <source>
        <strain evidence="5">FRM16 / DSM 17909</strain>
    </source>
</reference>
<dbReference type="InterPro" id="IPR051699">
    <property type="entry name" value="Rpn/YhgA-like_nuclease"/>
</dbReference>
<dbReference type="Pfam" id="PF04754">
    <property type="entry name" value="Transposase_31"/>
    <property type="match status" value="1"/>
</dbReference>
<dbReference type="KEGG" id="xdo:XDD1_0544"/>
<dbReference type="InterPro" id="IPR006842">
    <property type="entry name" value="Transposase_31"/>
</dbReference>
<dbReference type="EMBL" id="FO704550">
    <property type="protein sequence ID" value="CDG16246.1"/>
    <property type="molecule type" value="Genomic_DNA"/>
</dbReference>
<dbReference type="STRING" id="351671.XDD1_0544"/>
<evidence type="ECO:0000256" key="2">
    <source>
        <dbReference type="SAM" id="MobiDB-lite"/>
    </source>
</evidence>
<protein>
    <recommendedName>
        <fullName evidence="3">Transposase (putative) YhgA-like domain-containing protein</fullName>
    </recommendedName>
</protein>
<gene>
    <name evidence="4" type="ORF">XDD1_0544</name>
</gene>
<name>A0A068QNV2_9GAMM</name>
<sequence>MGNKDERPNHDELFKYVLTQSNTAKAFLSLYLPEHVRSLCHFPTLRLEPGSFIDEKLRKLYTDVLYSVETVQGEGYIYCVIEHQSTPDPMMAWRLMQYSVSVMASHLKNGHKKLPLVVPLLFYHGKTQPYPYSMQWLDCFDQPEQAVRLYSQPFPLVDLSVLSDDEILTHPKAVAMLEWVQKHIRERDMHTWLNGLIMILGTGDNTKEQVEVLLRYLLHNGHGQNFTQIIHHIANQLPEDKNMVMTIAEELKQEGRREGLEQGLEQGREQGREQGLEQGREQGREQGKLETARAFLQNGVSVDIIIRSTGLSREQIEALRH</sequence>
<evidence type="ECO:0000256" key="1">
    <source>
        <dbReference type="ARBA" id="ARBA00009787"/>
    </source>
</evidence>
<accession>A0A068QNV2</accession>
<dbReference type="GO" id="GO:1990238">
    <property type="term" value="F:double-stranded DNA endonuclease activity"/>
    <property type="evidence" value="ECO:0007669"/>
    <property type="project" value="TreeGrafter"/>
</dbReference>
<organism evidence="4 5">
    <name type="scientific">Xenorhabdus doucetiae</name>
    <dbReference type="NCBI Taxonomy" id="351671"/>
    <lineage>
        <taxon>Bacteria</taxon>
        <taxon>Pseudomonadati</taxon>
        <taxon>Pseudomonadota</taxon>
        <taxon>Gammaproteobacteria</taxon>
        <taxon>Enterobacterales</taxon>
        <taxon>Morganellaceae</taxon>
        <taxon>Xenorhabdus</taxon>
    </lineage>
</organism>
<dbReference type="RefSeq" id="WP_045968403.1">
    <property type="nucleotide sequence ID" value="NZ_CAWMED010000001.1"/>
</dbReference>
<dbReference type="InterPro" id="IPR010106">
    <property type="entry name" value="RpnA"/>
</dbReference>
<evidence type="ECO:0000259" key="3">
    <source>
        <dbReference type="Pfam" id="PF04754"/>
    </source>
</evidence>
<feature type="domain" description="Transposase (putative) YhgA-like" evidence="3">
    <location>
        <begin position="9"/>
        <end position="210"/>
    </location>
</feature>
<dbReference type="PANTHER" id="PTHR34611:SF2">
    <property type="entry name" value="INACTIVE RECOMBINATION-PROMOTING NUCLEASE-LIKE PROTEIN RPNE-RELATED"/>
    <property type="match status" value="1"/>
</dbReference>
<dbReference type="GO" id="GO:0006310">
    <property type="term" value="P:DNA recombination"/>
    <property type="evidence" value="ECO:0007669"/>
    <property type="project" value="TreeGrafter"/>
</dbReference>